<gene>
    <name evidence="2" type="ORF">D2V07_00920</name>
</gene>
<feature type="transmembrane region" description="Helical" evidence="1">
    <location>
        <begin position="45"/>
        <end position="63"/>
    </location>
</feature>
<protein>
    <submittedName>
        <fullName evidence="2">Uncharacterized protein</fullName>
    </submittedName>
</protein>
<keyword evidence="1" id="KW-1133">Transmembrane helix</keyword>
<accession>A0A418NW71</accession>
<dbReference type="AlphaFoldDB" id="A0A418NW71"/>
<proteinExistence type="predicted"/>
<reference evidence="2 3" key="1">
    <citation type="submission" date="2018-08" db="EMBL/GenBank/DDBJ databases">
        <title>Erythrobacter zhengii sp.nov., a bacterium isolated from deep-sea sediment.</title>
        <authorList>
            <person name="Fang C."/>
            <person name="Wu Y.-H."/>
            <person name="Sun C."/>
            <person name="Wang H."/>
            <person name="Cheng H."/>
            <person name="Meng F.-X."/>
            <person name="Wang C.-S."/>
            <person name="Xu X.-W."/>
        </authorList>
    </citation>
    <scope>NUCLEOTIDE SEQUENCE [LARGE SCALE GENOMIC DNA]</scope>
    <source>
        <strain evidence="2 3">V18</strain>
    </source>
</reference>
<keyword evidence="1" id="KW-0472">Membrane</keyword>
<feature type="transmembrane region" description="Helical" evidence="1">
    <location>
        <begin position="75"/>
        <end position="97"/>
    </location>
</feature>
<dbReference type="RefSeq" id="WP_119584152.1">
    <property type="nucleotide sequence ID" value="NZ_CAWODQ010000001.1"/>
</dbReference>
<keyword evidence="1" id="KW-0812">Transmembrane</keyword>
<dbReference type="EMBL" id="QXFL01000001">
    <property type="protein sequence ID" value="RIV88874.1"/>
    <property type="molecule type" value="Genomic_DNA"/>
</dbReference>
<feature type="transmembrane region" description="Helical" evidence="1">
    <location>
        <begin position="20"/>
        <end position="39"/>
    </location>
</feature>
<name>A0A418NW71_9SPHN</name>
<comment type="caution">
    <text evidence="2">The sequence shown here is derived from an EMBL/GenBank/DDBJ whole genome shotgun (WGS) entry which is preliminary data.</text>
</comment>
<evidence type="ECO:0000256" key="1">
    <source>
        <dbReference type="SAM" id="Phobius"/>
    </source>
</evidence>
<evidence type="ECO:0000313" key="2">
    <source>
        <dbReference type="EMBL" id="RIV88874.1"/>
    </source>
</evidence>
<keyword evidence="3" id="KW-1185">Reference proteome</keyword>
<organism evidence="2 3">
    <name type="scientific">Aurantiacibacter zhengii</name>
    <dbReference type="NCBI Taxonomy" id="2307003"/>
    <lineage>
        <taxon>Bacteria</taxon>
        <taxon>Pseudomonadati</taxon>
        <taxon>Pseudomonadota</taxon>
        <taxon>Alphaproteobacteria</taxon>
        <taxon>Sphingomonadales</taxon>
        <taxon>Erythrobacteraceae</taxon>
        <taxon>Aurantiacibacter</taxon>
    </lineage>
</organism>
<evidence type="ECO:0000313" key="3">
    <source>
        <dbReference type="Proteomes" id="UP000286576"/>
    </source>
</evidence>
<dbReference type="Proteomes" id="UP000286576">
    <property type="component" value="Unassembled WGS sequence"/>
</dbReference>
<sequence>MFGLFDQRTIEYFGSRHAALGLVLFWLGLPALIGGTFLFFDVDEIPRAASAAVAIWGAIALSLGIPMRRHEPPAVLYRFAQLWAIVPCALATLSIFAKWTS</sequence>